<evidence type="ECO:0000313" key="3">
    <source>
        <dbReference type="Proteomes" id="UP001280121"/>
    </source>
</evidence>
<dbReference type="Proteomes" id="UP001280121">
    <property type="component" value="Unassembled WGS sequence"/>
</dbReference>
<protein>
    <submittedName>
        <fullName evidence="2">Uncharacterized protein</fullName>
    </submittedName>
</protein>
<gene>
    <name evidence="2" type="ORF">Ddye_004936</name>
</gene>
<keyword evidence="3" id="KW-1185">Reference proteome</keyword>
<dbReference type="AlphaFoldDB" id="A0AAD9XG47"/>
<feature type="region of interest" description="Disordered" evidence="1">
    <location>
        <begin position="69"/>
        <end position="99"/>
    </location>
</feature>
<organism evidence="2 3">
    <name type="scientific">Dipteronia dyeriana</name>
    <dbReference type="NCBI Taxonomy" id="168575"/>
    <lineage>
        <taxon>Eukaryota</taxon>
        <taxon>Viridiplantae</taxon>
        <taxon>Streptophyta</taxon>
        <taxon>Embryophyta</taxon>
        <taxon>Tracheophyta</taxon>
        <taxon>Spermatophyta</taxon>
        <taxon>Magnoliopsida</taxon>
        <taxon>eudicotyledons</taxon>
        <taxon>Gunneridae</taxon>
        <taxon>Pentapetalae</taxon>
        <taxon>rosids</taxon>
        <taxon>malvids</taxon>
        <taxon>Sapindales</taxon>
        <taxon>Sapindaceae</taxon>
        <taxon>Hippocastanoideae</taxon>
        <taxon>Acereae</taxon>
        <taxon>Dipteronia</taxon>
    </lineage>
</organism>
<proteinExistence type="predicted"/>
<reference evidence="2" key="1">
    <citation type="journal article" date="2023" name="Plant J.">
        <title>Genome sequences and population genomics provide insights into the demographic history, inbreeding, and mutation load of two 'living fossil' tree species of Dipteronia.</title>
        <authorList>
            <person name="Feng Y."/>
            <person name="Comes H.P."/>
            <person name="Chen J."/>
            <person name="Zhu S."/>
            <person name="Lu R."/>
            <person name="Zhang X."/>
            <person name="Li P."/>
            <person name="Qiu J."/>
            <person name="Olsen K.M."/>
            <person name="Qiu Y."/>
        </authorList>
    </citation>
    <scope>NUCLEOTIDE SEQUENCE</scope>
    <source>
        <strain evidence="2">KIB01</strain>
    </source>
</reference>
<dbReference type="EMBL" id="JANJYI010000002">
    <property type="protein sequence ID" value="KAK2658403.1"/>
    <property type="molecule type" value="Genomic_DNA"/>
</dbReference>
<evidence type="ECO:0000256" key="1">
    <source>
        <dbReference type="SAM" id="MobiDB-lite"/>
    </source>
</evidence>
<evidence type="ECO:0000313" key="2">
    <source>
        <dbReference type="EMBL" id="KAK2658403.1"/>
    </source>
</evidence>
<comment type="caution">
    <text evidence="2">The sequence shown here is derived from an EMBL/GenBank/DDBJ whole genome shotgun (WGS) entry which is preliminary data.</text>
</comment>
<accession>A0AAD9XG47</accession>
<name>A0AAD9XG47_9ROSI</name>
<sequence>MDPTLRYHYFKLLMHVVEADKENIVRLEFLLRGCFSSSQPIPLDVDFSMARSGFYPYSFNPLGSTSVDVQPDMSKSIRQTSRASPRETARSTSITPPEHDLVEHVYESDHDSPSAPADPTMLRPLMQLYPCPTLRFLKFNLIVLQRGIPKHRPEKPPMEFSIMHQIVFTDSDSNEGKRGSEELSFGDNVLDTTEEQTFCLVSKSKADVVDTLVEGVPTA</sequence>